<proteinExistence type="predicted"/>
<accession>A0A919RPR8</accession>
<evidence type="ECO:0000256" key="1">
    <source>
        <dbReference type="SAM" id="MobiDB-lite"/>
    </source>
</evidence>
<protein>
    <submittedName>
        <fullName evidence="2">Uncharacterized protein</fullName>
    </submittedName>
</protein>
<evidence type="ECO:0000313" key="2">
    <source>
        <dbReference type="EMBL" id="GII96176.1"/>
    </source>
</evidence>
<evidence type="ECO:0000313" key="3">
    <source>
        <dbReference type="Proteomes" id="UP000606172"/>
    </source>
</evidence>
<dbReference type="Gene3D" id="2.60.40.2880">
    <property type="entry name" value="MmpS1-5, C-terminal soluble domain"/>
    <property type="match status" value="1"/>
</dbReference>
<organism evidence="2 3">
    <name type="scientific">Sinosporangium siamense</name>
    <dbReference type="NCBI Taxonomy" id="1367973"/>
    <lineage>
        <taxon>Bacteria</taxon>
        <taxon>Bacillati</taxon>
        <taxon>Actinomycetota</taxon>
        <taxon>Actinomycetes</taxon>
        <taxon>Streptosporangiales</taxon>
        <taxon>Streptosporangiaceae</taxon>
        <taxon>Sinosporangium</taxon>
    </lineage>
</organism>
<dbReference type="AlphaFoldDB" id="A0A919RPR8"/>
<gene>
    <name evidence="2" type="ORF">Ssi02_64070</name>
</gene>
<keyword evidence="3" id="KW-1185">Reference proteome</keyword>
<dbReference type="Proteomes" id="UP000606172">
    <property type="component" value="Unassembled WGS sequence"/>
</dbReference>
<dbReference type="RefSeq" id="WP_204031198.1">
    <property type="nucleotide sequence ID" value="NZ_BOOW01000042.1"/>
</dbReference>
<dbReference type="InterPro" id="IPR038468">
    <property type="entry name" value="MmpS_C"/>
</dbReference>
<dbReference type="EMBL" id="BOOW01000042">
    <property type="protein sequence ID" value="GII96176.1"/>
    <property type="molecule type" value="Genomic_DNA"/>
</dbReference>
<comment type="caution">
    <text evidence="2">The sequence shown here is derived from an EMBL/GenBank/DDBJ whole genome shotgun (WGS) entry which is preliminary data.</text>
</comment>
<sequence>MVLVALGVTACQQAEPVSSGAAGAPVPAVASPAGEAPAPAAGEAPAPAAPVTRKVTLEVIGKGKSVQPIAFVADVAGTEADAELPWKKTVTVELTKAEQKVGRLINIIPGSVRDAKGKIKLGKCRILVEGKVVATNDSGQVLCEHMLK</sequence>
<feature type="region of interest" description="Disordered" evidence="1">
    <location>
        <begin position="17"/>
        <end position="47"/>
    </location>
</feature>
<reference evidence="2" key="1">
    <citation type="submission" date="2021-01" db="EMBL/GenBank/DDBJ databases">
        <title>Whole genome shotgun sequence of Sinosporangium siamense NBRC 109515.</title>
        <authorList>
            <person name="Komaki H."/>
            <person name="Tamura T."/>
        </authorList>
    </citation>
    <scope>NUCLEOTIDE SEQUENCE</scope>
    <source>
        <strain evidence="2">NBRC 109515</strain>
    </source>
</reference>
<name>A0A919RPR8_9ACTN</name>